<dbReference type="Proteomes" id="UP000460157">
    <property type="component" value="Unassembled WGS sequence"/>
</dbReference>
<dbReference type="SUPFAM" id="SSF50998">
    <property type="entry name" value="Quinoprotein alcohol dehydrogenase-like"/>
    <property type="match status" value="1"/>
</dbReference>
<feature type="domain" description="Pyrrolo-quinoline quinone repeat" evidence="3">
    <location>
        <begin position="356"/>
        <end position="481"/>
    </location>
</feature>
<evidence type="ECO:0000313" key="4">
    <source>
        <dbReference type="EMBL" id="MVT26867.1"/>
    </source>
</evidence>
<dbReference type="InterPro" id="IPR015943">
    <property type="entry name" value="WD40/YVTN_repeat-like_dom_sf"/>
</dbReference>
<organism evidence="4 5">
    <name type="scientific">Nesterenkonia alkaliphila</name>
    <dbReference type="NCBI Taxonomy" id="1463631"/>
    <lineage>
        <taxon>Bacteria</taxon>
        <taxon>Bacillati</taxon>
        <taxon>Actinomycetota</taxon>
        <taxon>Actinomycetes</taxon>
        <taxon>Micrococcales</taxon>
        <taxon>Micrococcaceae</taxon>
        <taxon>Nesterenkonia</taxon>
    </lineage>
</organism>
<gene>
    <name evidence="4" type="ORF">GNZ21_10950</name>
</gene>
<dbReference type="PANTHER" id="PTHR34512">
    <property type="entry name" value="CELL SURFACE PROTEIN"/>
    <property type="match status" value="1"/>
</dbReference>
<keyword evidence="5" id="KW-1185">Reference proteome</keyword>
<dbReference type="InterPro" id="IPR002372">
    <property type="entry name" value="PQQ_rpt_dom"/>
</dbReference>
<dbReference type="Gene3D" id="2.130.10.10">
    <property type="entry name" value="YVTN repeat-like/Quinoprotein amine dehydrogenase"/>
    <property type="match status" value="1"/>
</dbReference>
<dbReference type="AlphaFoldDB" id="A0A7K1UK50"/>
<keyword evidence="2" id="KW-1133">Transmembrane helix</keyword>
<dbReference type="EMBL" id="WRPM01000077">
    <property type="protein sequence ID" value="MVT26867.1"/>
    <property type="molecule type" value="Genomic_DNA"/>
</dbReference>
<name>A0A7K1UK50_9MICC</name>
<evidence type="ECO:0000259" key="3">
    <source>
        <dbReference type="Pfam" id="PF13360"/>
    </source>
</evidence>
<keyword evidence="2" id="KW-0472">Membrane</keyword>
<dbReference type="OrthoDB" id="5135469at2"/>
<feature type="non-terminal residue" evidence="4">
    <location>
        <position position="1"/>
    </location>
</feature>
<accession>A0A7K1UK50</accession>
<comment type="caution">
    <text evidence="4">The sequence shown here is derived from an EMBL/GenBank/DDBJ whole genome shotgun (WGS) entry which is preliminary data.</text>
</comment>
<feature type="region of interest" description="Disordered" evidence="1">
    <location>
        <begin position="1"/>
        <end position="28"/>
    </location>
</feature>
<keyword evidence="2" id="KW-0812">Transmembrane</keyword>
<dbReference type="PANTHER" id="PTHR34512:SF30">
    <property type="entry name" value="OUTER MEMBRANE PROTEIN ASSEMBLY FACTOR BAMB"/>
    <property type="match status" value="1"/>
</dbReference>
<sequence length="506" mass="55989">PQAYHQNHPEQGHWQGQPPAGTPQGGTRRRSRLKLWIAAAVGVVVLGAAAALLLPRLLEDSAGAPENGYAIADLPERPVTGWRISYDFGATGADYYSQMTYLGGGEALLFSYAPGSAEEPDFYVEQPMTTSLTRIDLATGDQLWQVDLVEAVGWLESAQDSVGVFAGEDSEVIGVTRTDYGWGEERSATYIATLNPGTGEVLSEREWDREQEGAYLPLFDGDSVHLLLQTYEDTGSYPLAVSLDARSLEHQNWASEVSATMGSDYPQLLELGPYGTVLQHSGQASDSGQYQTYYLDPETGESIEALSEQDSVYYSAVGSVVLEQRYRSSGGATELRAYDGEQESQWDRPRSADQIWTPQGTLLVADVSERSMSLMRVDPADGQDMWDQPLRTPAAEVAPASDDQHIYLIDADGRFAVHDAATGDELLYGQLDRDQHYHFEHGSPVGFHPGEENLYIRGIEEVLAFDWEDGSEIWRWSYSSDSEHVFRIGEKLLLEDRRAHTWTALE</sequence>
<protein>
    <submittedName>
        <fullName evidence="4">PQQ-binding-like beta-propeller repeat protein</fullName>
    </submittedName>
</protein>
<evidence type="ECO:0000256" key="2">
    <source>
        <dbReference type="SAM" id="Phobius"/>
    </source>
</evidence>
<feature type="transmembrane region" description="Helical" evidence="2">
    <location>
        <begin position="35"/>
        <end position="54"/>
    </location>
</feature>
<dbReference type="Pfam" id="PF13360">
    <property type="entry name" value="PQQ_2"/>
    <property type="match status" value="1"/>
</dbReference>
<evidence type="ECO:0000313" key="5">
    <source>
        <dbReference type="Proteomes" id="UP000460157"/>
    </source>
</evidence>
<reference evidence="4 5" key="1">
    <citation type="submission" date="2019-12" db="EMBL/GenBank/DDBJ databases">
        <title>Nesterenkonia muleiensis sp. nov., a novel actinobacterium isolated from sap of Populus euphratica.</title>
        <authorList>
            <person name="Wang R."/>
        </authorList>
    </citation>
    <scope>NUCLEOTIDE SEQUENCE [LARGE SCALE GENOMIC DNA]</scope>
    <source>
        <strain evidence="4 5">F10</strain>
    </source>
</reference>
<dbReference type="InterPro" id="IPR011047">
    <property type="entry name" value="Quinoprotein_ADH-like_sf"/>
</dbReference>
<dbReference type="RefSeq" id="WP_157324260.1">
    <property type="nucleotide sequence ID" value="NZ_WRPM01000077.1"/>
</dbReference>
<proteinExistence type="predicted"/>
<evidence type="ECO:0000256" key="1">
    <source>
        <dbReference type="SAM" id="MobiDB-lite"/>
    </source>
</evidence>